<protein>
    <recommendedName>
        <fullName evidence="14">Lysine-specific demethylase</fullName>
        <ecNumber evidence="14">1.14.11.65</ecNumber>
    </recommendedName>
</protein>
<name>A0A3B3S7N6_9TELE</name>
<evidence type="ECO:0000256" key="3">
    <source>
        <dbReference type="ARBA" id="ARBA00022771"/>
    </source>
</evidence>
<feature type="domain" description="JmjC" evidence="16">
    <location>
        <begin position="1207"/>
        <end position="1430"/>
    </location>
</feature>
<reference evidence="17" key="1">
    <citation type="submission" date="2025-08" db="UniProtKB">
        <authorList>
            <consortium name="Ensembl"/>
        </authorList>
    </citation>
    <scope>IDENTIFICATION</scope>
</reference>
<dbReference type="SUPFAM" id="SSF51197">
    <property type="entry name" value="Clavaminate synthase-like"/>
    <property type="match status" value="1"/>
</dbReference>
<feature type="compositionally biased region" description="Basic residues" evidence="15">
    <location>
        <begin position="611"/>
        <end position="623"/>
    </location>
</feature>
<dbReference type="InterPro" id="IPR054294">
    <property type="entry name" value="DUF7030"/>
</dbReference>
<dbReference type="GO" id="GO:0000785">
    <property type="term" value="C:chromatin"/>
    <property type="evidence" value="ECO:0007669"/>
    <property type="project" value="TreeGrafter"/>
</dbReference>
<keyword evidence="7" id="KW-0560">Oxidoreductase</keyword>
<evidence type="ECO:0000313" key="18">
    <source>
        <dbReference type="Proteomes" id="UP000261540"/>
    </source>
</evidence>
<dbReference type="PANTHER" id="PTHR12549:SF8">
    <property type="entry name" value="LYSINE-SPECIFIC DEMETHYLASE 3B"/>
    <property type="match status" value="1"/>
</dbReference>
<comment type="catalytic activity">
    <reaction evidence="13 14">
        <text>N(6),N(6)-dimethyl-L-lysyl(9)-[histone H3] + 2 2-oxoglutarate + 2 O2 = L-lysyl(9)-[histone H3] + 2 formaldehyde + 2 succinate + 2 CO2</text>
        <dbReference type="Rhea" id="RHEA:60188"/>
        <dbReference type="Rhea" id="RHEA-COMP:15541"/>
        <dbReference type="Rhea" id="RHEA-COMP:15546"/>
        <dbReference type="ChEBI" id="CHEBI:15379"/>
        <dbReference type="ChEBI" id="CHEBI:16526"/>
        <dbReference type="ChEBI" id="CHEBI:16810"/>
        <dbReference type="ChEBI" id="CHEBI:16842"/>
        <dbReference type="ChEBI" id="CHEBI:29969"/>
        <dbReference type="ChEBI" id="CHEBI:30031"/>
        <dbReference type="ChEBI" id="CHEBI:61976"/>
        <dbReference type="EC" id="1.14.11.65"/>
    </reaction>
</comment>
<reference evidence="17" key="2">
    <citation type="submission" date="2025-09" db="UniProtKB">
        <authorList>
            <consortium name="Ensembl"/>
        </authorList>
    </citation>
    <scope>IDENTIFICATION</scope>
</reference>
<organism evidence="17 18">
    <name type="scientific">Paramormyrops kingsleyae</name>
    <dbReference type="NCBI Taxonomy" id="1676925"/>
    <lineage>
        <taxon>Eukaryota</taxon>
        <taxon>Metazoa</taxon>
        <taxon>Chordata</taxon>
        <taxon>Craniata</taxon>
        <taxon>Vertebrata</taxon>
        <taxon>Euteleostomi</taxon>
        <taxon>Actinopterygii</taxon>
        <taxon>Neopterygii</taxon>
        <taxon>Teleostei</taxon>
        <taxon>Osteoglossocephala</taxon>
        <taxon>Osteoglossomorpha</taxon>
        <taxon>Osteoglossiformes</taxon>
        <taxon>Mormyridae</taxon>
        <taxon>Paramormyrops</taxon>
    </lineage>
</organism>
<feature type="region of interest" description="Disordered" evidence="15">
    <location>
        <begin position="994"/>
        <end position="1033"/>
    </location>
</feature>
<comment type="cofactor">
    <cofactor evidence="14">
        <name>Fe(2+)</name>
        <dbReference type="ChEBI" id="CHEBI:29033"/>
    </cofactor>
    <text evidence="14">Binds 1 Fe(2+) ion per subunit.</text>
</comment>
<comment type="similarity">
    <text evidence="12 14">Belongs to the JHDM2 histone demethylase family.</text>
</comment>
<evidence type="ECO:0000256" key="13">
    <source>
        <dbReference type="ARBA" id="ARBA00047648"/>
    </source>
</evidence>
<evidence type="ECO:0000256" key="15">
    <source>
        <dbReference type="SAM" id="MobiDB-lite"/>
    </source>
</evidence>
<keyword evidence="5" id="KW-0156">Chromatin regulator</keyword>
<evidence type="ECO:0000256" key="1">
    <source>
        <dbReference type="ARBA" id="ARBA00004123"/>
    </source>
</evidence>
<dbReference type="GeneTree" id="ENSGT00940000158095"/>
<feature type="region of interest" description="Disordered" evidence="15">
    <location>
        <begin position="467"/>
        <end position="527"/>
    </location>
</feature>
<evidence type="ECO:0000256" key="12">
    <source>
        <dbReference type="ARBA" id="ARBA00037987"/>
    </source>
</evidence>
<dbReference type="InterPro" id="IPR003347">
    <property type="entry name" value="JmjC_dom"/>
</dbReference>
<dbReference type="InterPro" id="IPR045109">
    <property type="entry name" value="LSDs-like"/>
</dbReference>
<evidence type="ECO:0000256" key="8">
    <source>
        <dbReference type="ARBA" id="ARBA00023004"/>
    </source>
</evidence>
<feature type="compositionally biased region" description="Polar residues" evidence="15">
    <location>
        <begin position="329"/>
        <end position="356"/>
    </location>
</feature>
<keyword evidence="18" id="KW-1185">Reference proteome</keyword>
<dbReference type="GO" id="GO:0070988">
    <property type="term" value="P:demethylation"/>
    <property type="evidence" value="ECO:0007669"/>
    <property type="project" value="UniProtKB-UniRule"/>
</dbReference>
<evidence type="ECO:0000256" key="11">
    <source>
        <dbReference type="ARBA" id="ARBA00023242"/>
    </source>
</evidence>
<dbReference type="Pfam" id="PF22989">
    <property type="entry name" value="DUF7030"/>
    <property type="match status" value="1"/>
</dbReference>
<dbReference type="FunFam" id="2.60.120.650:FF:000004">
    <property type="entry name" value="Putative lysine-specific demethylase 3B"/>
    <property type="match status" value="1"/>
</dbReference>
<dbReference type="Proteomes" id="UP000261540">
    <property type="component" value="Unplaced"/>
</dbReference>
<dbReference type="Pfam" id="PF22988">
    <property type="entry name" value="PWWP_KDM3B"/>
    <property type="match status" value="1"/>
</dbReference>
<evidence type="ECO:0000256" key="4">
    <source>
        <dbReference type="ARBA" id="ARBA00022833"/>
    </source>
</evidence>
<dbReference type="GO" id="GO:0008270">
    <property type="term" value="F:zinc ion binding"/>
    <property type="evidence" value="ECO:0007669"/>
    <property type="project" value="UniProtKB-KW"/>
</dbReference>
<dbReference type="Ensembl" id="ENSPKIT00000007527.1">
    <property type="protein sequence ID" value="ENSPKIP00000026767.1"/>
    <property type="gene ID" value="ENSPKIG00000008992.1"/>
</dbReference>
<dbReference type="GO" id="GO:0006357">
    <property type="term" value="P:regulation of transcription by RNA polymerase II"/>
    <property type="evidence" value="ECO:0007669"/>
    <property type="project" value="TreeGrafter"/>
</dbReference>
<evidence type="ECO:0000313" key="17">
    <source>
        <dbReference type="Ensembl" id="ENSPKIP00000026767.1"/>
    </source>
</evidence>
<evidence type="ECO:0000256" key="7">
    <source>
        <dbReference type="ARBA" id="ARBA00023002"/>
    </source>
</evidence>
<comment type="domain">
    <text evidence="14">Leu-Xaa-Xaa-Leu-Leu (LXXLL) motifs are known to mediate the association with nuclear receptors.</text>
</comment>
<keyword evidence="2 14" id="KW-0479">Metal-binding</keyword>
<evidence type="ECO:0000259" key="16">
    <source>
        <dbReference type="PROSITE" id="PS51184"/>
    </source>
</evidence>
<dbReference type="Pfam" id="PF22987">
    <property type="entry name" value="Tudor_KDM3B"/>
    <property type="match status" value="1"/>
</dbReference>
<evidence type="ECO:0000256" key="2">
    <source>
        <dbReference type="ARBA" id="ARBA00022723"/>
    </source>
</evidence>
<dbReference type="GO" id="GO:0031490">
    <property type="term" value="F:chromatin DNA binding"/>
    <property type="evidence" value="ECO:0007669"/>
    <property type="project" value="TreeGrafter"/>
</dbReference>
<comment type="function">
    <text evidence="14">Histone demethylase that specifically demethylates 'Lys-9' of histone H3, thereby playing a central role in histone code.</text>
</comment>
<feature type="region of interest" description="Disordered" evidence="15">
    <location>
        <begin position="548"/>
        <end position="628"/>
    </location>
</feature>
<evidence type="ECO:0000256" key="6">
    <source>
        <dbReference type="ARBA" id="ARBA00022964"/>
    </source>
</evidence>
<dbReference type="GO" id="GO:0003712">
    <property type="term" value="F:transcription coregulator activity"/>
    <property type="evidence" value="ECO:0007669"/>
    <property type="project" value="TreeGrafter"/>
</dbReference>
<feature type="compositionally biased region" description="Acidic residues" evidence="15">
    <location>
        <begin position="582"/>
        <end position="593"/>
    </location>
</feature>
<dbReference type="SMART" id="SM00558">
    <property type="entry name" value="JmjC"/>
    <property type="match status" value="1"/>
</dbReference>
<dbReference type="InterPro" id="IPR054504">
    <property type="entry name" value="PWWP_KDM3B"/>
</dbReference>
<evidence type="ECO:0000256" key="5">
    <source>
        <dbReference type="ARBA" id="ARBA00022853"/>
    </source>
</evidence>
<evidence type="ECO:0000256" key="14">
    <source>
        <dbReference type="RuleBase" id="RU369087"/>
    </source>
</evidence>
<comment type="domain">
    <text evidence="14">The JmjC domain and the C6-type zinc-finger are required for the demethylation activity.</text>
</comment>
<feature type="region of interest" description="Disordered" evidence="15">
    <location>
        <begin position="329"/>
        <end position="378"/>
    </location>
</feature>
<dbReference type="GO" id="GO:0140683">
    <property type="term" value="F:histone H3K9me/H3K9me2 demethylase activity"/>
    <property type="evidence" value="ECO:0007669"/>
    <property type="project" value="UniProtKB-EC"/>
</dbReference>
<dbReference type="InterPro" id="IPR054503">
    <property type="entry name" value="KDM3AB_Tudor"/>
</dbReference>
<accession>A0A3B3S7N6</accession>
<keyword evidence="10" id="KW-0804">Transcription</keyword>
<dbReference type="Gene3D" id="2.60.120.650">
    <property type="entry name" value="Cupin"/>
    <property type="match status" value="1"/>
</dbReference>
<dbReference type="Pfam" id="PF02373">
    <property type="entry name" value="JmjC"/>
    <property type="match status" value="1"/>
</dbReference>
<dbReference type="PANTHER" id="PTHR12549">
    <property type="entry name" value="JMJC DOMAIN-CONTAINING HISTONE DEMETHYLATION PROTEIN"/>
    <property type="match status" value="1"/>
</dbReference>
<feature type="compositionally biased region" description="Basic and acidic residues" evidence="15">
    <location>
        <begin position="560"/>
        <end position="573"/>
    </location>
</feature>
<comment type="subcellular location">
    <subcellularLocation>
        <location evidence="1 14">Nucleus</location>
    </subcellularLocation>
</comment>
<dbReference type="PROSITE" id="PS51184">
    <property type="entry name" value="JMJC"/>
    <property type="match status" value="1"/>
</dbReference>
<keyword evidence="6" id="KW-0223">Dioxygenase</keyword>
<keyword evidence="8 14" id="KW-0408">Iron</keyword>
<feature type="region of interest" description="Disordered" evidence="15">
    <location>
        <begin position="397"/>
        <end position="438"/>
    </location>
</feature>
<feature type="compositionally biased region" description="Low complexity" evidence="15">
    <location>
        <begin position="467"/>
        <end position="488"/>
    </location>
</feature>
<keyword evidence="4" id="KW-0862">Zinc</keyword>
<keyword evidence="9" id="KW-0805">Transcription regulation</keyword>
<evidence type="ECO:0000256" key="10">
    <source>
        <dbReference type="ARBA" id="ARBA00023163"/>
    </source>
</evidence>
<dbReference type="EC" id="1.14.11.65" evidence="14"/>
<dbReference type="GO" id="GO:0000118">
    <property type="term" value="C:histone deacetylase complex"/>
    <property type="evidence" value="ECO:0007669"/>
    <property type="project" value="UniProtKB-UniRule"/>
</dbReference>
<sequence>NMGDSLGLVGKRLLLLLGDAGSAAGPEADRAVWTREWLRGTVRAVSVVGLVFVEFEDCPWRRRSWVQLYGDEVRAILVERSIVWAARSDPNLPGSGVNPVSAWPALAFQPLVDRVGLGSLVPVEFFGSRSLAFLPDGTALQVQNILGWWLKAGLVNSPVCLSGSYTIQGRQVRVYQPEFEESWAQGLVSHHDPLSHIMEIIMDQSGETQVVDPRVIHVMLAEDDMVRAPSRKPVLSGFLLPQSNPLGTSVFGETRPQTAAQTNGATALDSRPFGFGFAAKEESLPETDSSQNLFFQCMAQKQSPSHASGTNYFTAVSDNLGKEPPTFFKPSTCSESPQKTVLTPNTVGLFGSTPTGTLPPLKDQPKAPEGHPTGVTGALGLLASSQPQETHKNLFLQPPKREEPSNPFLAPPEKLPQSPFSGLPTAPPHTPSPALSGVVKSPVESLSIPAEAKPNLFTMSEPPKGLLSSPFSGSTSTPVSSVPASTLPQKPPLEVQEVLPAPRPSAEGTGTSAGQEGSAVVGEAEAQVPPASGFSSLFSAVAGGPGDRALAFEPSPQKFPLEDRGHSSKRDSDSSTNSDLSDLSEAEGLDDDQNPGPHGTSTERTMDKSKGKTASKSRPRNKPFKVGQSVLKDVAKVRRLKQSGEAFLQDGSCINVAPHLHKCRECRLERYRKFREQDADEDDSTVACRFFHFRRLAFTRKGVLRVEGFLSPQQSDPHAMGLWLPSPATQEGLDLDTSKYILANVGDQFCQLVMSEKEAMMMVEPHQKVAWKRAVRGIREMCDVCETTLFNIHWVCRKCGFGVCLDCYRLRKSRSREEPDDGFDDDVFSWLKCAKGQPHEPQNLMPTQIIPGTALYNIGDMVHAARGKWGIKANCPCTSRHSKPLARPSAPNGLSQVSCFHFIVCYPPSLVEWYRKPASPVPCSSPSALHWLADLATQKAKEETKDSGSLRSAINRDTRSPFGLDSFSSLSKAPSLGSSPKLFNSLLLGSSATQPKAEGSSLRDLLNSGPGRLPQGSADSGVPFPSVFSTSSGGDKAKGSLPNFLDHIIASVVETKKAEARRGMAEGAESGAVGRRDSMMGLSVLDPHTSHSWLCDGRLLCLQDPSNGNNWKIFRECWKQGQPVLVSGVHKKLNGCLWQPEAFSQEFGDQDVDLVNCRNCAIISDVKVREFWDGFQVISKRLQGADGQPMVLKLKDWPPGEDFRDMMPSRFDDLMDNLPLPEYTKRDGRLNLAARLPNFFVRPDLGPKMYNAYGLISTEDRKVGTTNLHLDVSDAVNVMVYVGIPHGEENQEQEVMTTIEEGDVDEMTKRRIYEGKEKPGALWHIYAAKDAEKIRELLRKVGEEQGQENPPDHDPIHDQSWYLDQVLRRRLLEEYGVQGWAIVQFLGDAVFIPAGAPHQVHNLYSCIKVAEDFVSPEHVKHCFRLTQEFRHLSTTHSNHEDKLQVKNIIYHAVKDAVGTLKAHEAKLSRS</sequence>
<proteinExistence type="inferred from homology"/>
<keyword evidence="3" id="KW-0863">Zinc-finger</keyword>
<keyword evidence="11 14" id="KW-0539">Nucleus</keyword>
<evidence type="ECO:0000256" key="9">
    <source>
        <dbReference type="ARBA" id="ARBA00023015"/>
    </source>
</evidence>